<keyword evidence="2" id="KW-1185">Reference proteome</keyword>
<name>A0A5C7AUR1_9FLAO</name>
<sequence length="152" mass="18242">MKTLLILISFIFIADSNLFHKDSILQIDDKGNILGLPKEFNPSKFNLDKKRLLIKDKEIIFPECICNYFEQYKNKKITLLASWNHSKEIMPYYLSFDISDKNSNHGYRIFVDLETLELIYINKIIRERNRIHMPRIKIKKECLKVYNNRIKN</sequence>
<reference evidence="2" key="1">
    <citation type="submission" date="2019-08" db="EMBL/GenBank/DDBJ databases">
        <title>Seonamhaeicola sediminis sp. nov., isolated from marine sediment.</title>
        <authorList>
            <person name="Cao W.R."/>
        </authorList>
    </citation>
    <scope>NUCLEOTIDE SEQUENCE [LARGE SCALE GENOMIC DNA]</scope>
    <source>
        <strain evidence="2">Gy8</strain>
    </source>
</reference>
<dbReference type="Proteomes" id="UP000321790">
    <property type="component" value="Unassembled WGS sequence"/>
</dbReference>
<proteinExistence type="predicted"/>
<gene>
    <name evidence="1" type="ORF">FUA26_07260</name>
</gene>
<comment type="caution">
    <text evidence="1">The sequence shown here is derived from an EMBL/GenBank/DDBJ whole genome shotgun (WGS) entry which is preliminary data.</text>
</comment>
<protein>
    <submittedName>
        <fullName evidence="1">Uncharacterized protein</fullName>
    </submittedName>
</protein>
<dbReference type="AlphaFoldDB" id="A0A5C7AUR1"/>
<evidence type="ECO:0000313" key="2">
    <source>
        <dbReference type="Proteomes" id="UP000321790"/>
    </source>
</evidence>
<evidence type="ECO:0000313" key="1">
    <source>
        <dbReference type="EMBL" id="TXE11854.1"/>
    </source>
</evidence>
<organism evidence="1 2">
    <name type="scientific">Seonamhaeicola algicola</name>
    <dbReference type="NCBI Taxonomy" id="1719036"/>
    <lineage>
        <taxon>Bacteria</taxon>
        <taxon>Pseudomonadati</taxon>
        <taxon>Bacteroidota</taxon>
        <taxon>Flavobacteriia</taxon>
        <taxon>Flavobacteriales</taxon>
        <taxon>Flavobacteriaceae</taxon>
    </lineage>
</organism>
<dbReference type="RefSeq" id="WP_147133694.1">
    <property type="nucleotide sequence ID" value="NZ_VOSC01000019.1"/>
</dbReference>
<accession>A0A5C7AUR1</accession>
<dbReference type="OrthoDB" id="1438348at2"/>
<dbReference type="EMBL" id="VOSC01000019">
    <property type="protein sequence ID" value="TXE11854.1"/>
    <property type="molecule type" value="Genomic_DNA"/>
</dbReference>